<keyword evidence="11 14" id="KW-0573">Peptidoglycan synthesis</keyword>
<evidence type="ECO:0000256" key="7">
    <source>
        <dbReference type="ARBA" id="ARBA00022598"/>
    </source>
</evidence>
<evidence type="ECO:0000256" key="15">
    <source>
        <dbReference type="PROSITE-ProRule" id="PRU00409"/>
    </source>
</evidence>
<dbReference type="InterPro" id="IPR011127">
    <property type="entry name" value="Dala_Dala_lig_N"/>
</dbReference>
<evidence type="ECO:0000259" key="16">
    <source>
        <dbReference type="PROSITE" id="PS50975"/>
    </source>
</evidence>
<dbReference type="EC" id="6.3.2.4" evidence="5 14"/>
<feature type="domain" description="ATP-grasp" evidence="16">
    <location>
        <begin position="135"/>
        <end position="333"/>
    </location>
</feature>
<evidence type="ECO:0000256" key="8">
    <source>
        <dbReference type="ARBA" id="ARBA00022741"/>
    </source>
</evidence>
<evidence type="ECO:0000256" key="5">
    <source>
        <dbReference type="ARBA" id="ARBA00012216"/>
    </source>
</evidence>
<keyword evidence="8 15" id="KW-0547">Nucleotide-binding</keyword>
<evidence type="ECO:0000256" key="10">
    <source>
        <dbReference type="ARBA" id="ARBA00022960"/>
    </source>
</evidence>
<evidence type="ECO:0000256" key="14">
    <source>
        <dbReference type="HAMAP-Rule" id="MF_00047"/>
    </source>
</evidence>
<dbReference type="PROSITE" id="PS50975">
    <property type="entry name" value="ATP_GRASP"/>
    <property type="match status" value="1"/>
</dbReference>
<proteinExistence type="inferred from homology"/>
<comment type="pathway">
    <text evidence="14">Cell wall biogenesis; peptidoglycan biosynthesis.</text>
</comment>
<evidence type="ECO:0000256" key="13">
    <source>
        <dbReference type="ARBA" id="ARBA00047614"/>
    </source>
</evidence>
<dbReference type="GO" id="GO:0008360">
    <property type="term" value="P:regulation of cell shape"/>
    <property type="evidence" value="ECO:0007669"/>
    <property type="project" value="UniProtKB-KW"/>
</dbReference>
<reference evidence="18 19" key="1">
    <citation type="submission" date="2017-09" db="EMBL/GenBank/DDBJ databases">
        <title>Arcobacter canalis sp. nov., a new species isolated from a water canal contaminated with urban sewage.</title>
        <authorList>
            <person name="Perez-Cataluna A."/>
            <person name="Salas-Masso N."/>
            <person name="Figueras M.J."/>
        </authorList>
    </citation>
    <scope>NUCLEOTIDE SEQUENCE [LARGE SCALE GENOMIC DNA]</scope>
    <source>
        <strain evidence="18 19">F98-3</strain>
    </source>
</reference>
<dbReference type="InterPro" id="IPR000291">
    <property type="entry name" value="D-Ala_lig_Van_CS"/>
</dbReference>
<reference evidence="17 20" key="2">
    <citation type="submission" date="2018-08" db="EMBL/GenBank/DDBJ databases">
        <title>Complete genome of the Arcobacter molluscorum type strain LMG 25693.</title>
        <authorList>
            <person name="Miller W.G."/>
            <person name="Yee E."/>
            <person name="Bono J.L."/>
        </authorList>
    </citation>
    <scope>NUCLEOTIDE SEQUENCE [LARGE SCALE GENOMIC DNA]</scope>
    <source>
        <strain evidence="17 20">CECT 7696</strain>
    </source>
</reference>
<dbReference type="GO" id="GO:0005737">
    <property type="term" value="C:cytoplasm"/>
    <property type="evidence" value="ECO:0007669"/>
    <property type="project" value="UniProtKB-SubCell"/>
</dbReference>
<sequence>MKLGIVFGGVSYEHEISIVSAIAMKDVIHTQLVYIFLDQNRDFYLIPTDIIKSKLFSSGEYKKCEKLTLEKGAFFTQKAFLSKSKKIEADLLLNMMHGGDGEDGVIASLLEFNNIKYIGPRKEACSVSFNKFLTKGYASSVNIKTIDYKYFTKNDEVKIDNFPVIIKPVRLGSSIGVSIVKSEKELSYALDVAFEFDDAILVEPFISGIKEYNLAGCKIDGDFEFSIIEEPQKADFLDFDKKYLDFARTSTALKADISDELATKIKDSFKSIYNTLFDGALIRCDFFVKDNEVYLNEINPVPGSMANYLFSDFDGVIKKLSNNLPNTRNIVINYEYVNKIQASKGK</sequence>
<name>A0A2G1DIA0_9BACT</name>
<keyword evidence="7 14" id="KW-0436">Ligase</keyword>
<dbReference type="NCBIfam" id="TIGR01205">
    <property type="entry name" value="D_ala_D_alaTIGR"/>
    <property type="match status" value="1"/>
</dbReference>
<dbReference type="SUPFAM" id="SSF52440">
    <property type="entry name" value="PreATP-grasp domain"/>
    <property type="match status" value="1"/>
</dbReference>
<dbReference type="Gene3D" id="3.30.470.20">
    <property type="entry name" value="ATP-grasp fold, B domain"/>
    <property type="match status" value="1"/>
</dbReference>
<accession>A0A2G1DIA0</accession>
<evidence type="ECO:0000256" key="12">
    <source>
        <dbReference type="ARBA" id="ARBA00023316"/>
    </source>
</evidence>
<comment type="similarity">
    <text evidence="4 14">Belongs to the D-alanine--D-alanine ligase family.</text>
</comment>
<dbReference type="InterPro" id="IPR016185">
    <property type="entry name" value="PreATP-grasp_dom_sf"/>
</dbReference>
<evidence type="ECO:0000256" key="2">
    <source>
        <dbReference type="ARBA" id="ARBA00001946"/>
    </source>
</evidence>
<gene>
    <name evidence="17" type="primary">ddlA</name>
    <name evidence="14" type="synonym">ddl</name>
    <name evidence="17" type="ORF">AMOL_0826</name>
    <name evidence="18" type="ORF">CPU12_05800</name>
</gene>
<dbReference type="SUPFAM" id="SSF56059">
    <property type="entry name" value="Glutathione synthetase ATP-binding domain-like"/>
    <property type="match status" value="1"/>
</dbReference>
<dbReference type="GO" id="GO:0009252">
    <property type="term" value="P:peptidoglycan biosynthetic process"/>
    <property type="evidence" value="ECO:0007669"/>
    <property type="project" value="UniProtKB-UniRule"/>
</dbReference>
<dbReference type="GO" id="GO:0071555">
    <property type="term" value="P:cell wall organization"/>
    <property type="evidence" value="ECO:0007669"/>
    <property type="project" value="UniProtKB-KW"/>
</dbReference>
<keyword evidence="6 14" id="KW-0963">Cytoplasm</keyword>
<keyword evidence="12 14" id="KW-0961">Cell wall biogenesis/degradation</keyword>
<dbReference type="Pfam" id="PF01820">
    <property type="entry name" value="Dala_Dala_lig_N"/>
    <property type="match status" value="1"/>
</dbReference>
<keyword evidence="19" id="KW-1185">Reference proteome</keyword>
<evidence type="ECO:0000256" key="1">
    <source>
        <dbReference type="ARBA" id="ARBA00001936"/>
    </source>
</evidence>
<dbReference type="EMBL" id="NXFY01000007">
    <property type="protein sequence ID" value="PHO18229.1"/>
    <property type="molecule type" value="Genomic_DNA"/>
</dbReference>
<dbReference type="Pfam" id="PF07478">
    <property type="entry name" value="Dala_Dala_lig_C"/>
    <property type="match status" value="1"/>
</dbReference>
<dbReference type="Proteomes" id="UP000262712">
    <property type="component" value="Chromosome"/>
</dbReference>
<dbReference type="AlphaFoldDB" id="A0A2G1DIA0"/>
<organism evidence="18 19">
    <name type="scientific">Malaciobacter molluscorum LMG 25693</name>
    <dbReference type="NCBI Taxonomy" id="870501"/>
    <lineage>
        <taxon>Bacteria</taxon>
        <taxon>Pseudomonadati</taxon>
        <taxon>Campylobacterota</taxon>
        <taxon>Epsilonproteobacteria</taxon>
        <taxon>Campylobacterales</taxon>
        <taxon>Arcobacteraceae</taxon>
        <taxon>Malaciobacter</taxon>
    </lineage>
</organism>
<comment type="cofactor">
    <cofactor evidence="1">
        <name>Mn(2+)</name>
        <dbReference type="ChEBI" id="CHEBI:29035"/>
    </cofactor>
</comment>
<dbReference type="NCBIfam" id="NF002527">
    <property type="entry name" value="PRK01966.1-3"/>
    <property type="match status" value="1"/>
</dbReference>
<dbReference type="PANTHER" id="PTHR23132:SF23">
    <property type="entry name" value="D-ALANINE--D-ALANINE LIGASE B"/>
    <property type="match status" value="1"/>
</dbReference>
<dbReference type="InterPro" id="IPR013815">
    <property type="entry name" value="ATP_grasp_subdomain_1"/>
</dbReference>
<dbReference type="GO" id="GO:0008716">
    <property type="term" value="F:D-alanine-D-alanine ligase activity"/>
    <property type="evidence" value="ECO:0007669"/>
    <property type="project" value="UniProtKB-UniRule"/>
</dbReference>
<dbReference type="Gene3D" id="3.40.50.20">
    <property type="match status" value="1"/>
</dbReference>
<protein>
    <recommendedName>
        <fullName evidence="5 14">D-alanine--D-alanine ligase</fullName>
        <ecNumber evidence="5 14">6.3.2.4</ecNumber>
    </recommendedName>
    <alternativeName>
        <fullName evidence="14">D-Ala-D-Ala ligase</fullName>
    </alternativeName>
    <alternativeName>
        <fullName evidence="14">D-alanylalanine synthetase</fullName>
    </alternativeName>
</protein>
<dbReference type="GO" id="GO:0046872">
    <property type="term" value="F:metal ion binding"/>
    <property type="evidence" value="ECO:0007669"/>
    <property type="project" value="InterPro"/>
</dbReference>
<dbReference type="Proteomes" id="UP000221222">
    <property type="component" value="Unassembled WGS sequence"/>
</dbReference>
<dbReference type="InterPro" id="IPR011761">
    <property type="entry name" value="ATP-grasp"/>
</dbReference>
<dbReference type="InterPro" id="IPR005905">
    <property type="entry name" value="D_ala_D_ala"/>
</dbReference>
<evidence type="ECO:0000256" key="11">
    <source>
        <dbReference type="ARBA" id="ARBA00022984"/>
    </source>
</evidence>
<evidence type="ECO:0000313" key="17">
    <source>
        <dbReference type="EMBL" id="AXX91820.1"/>
    </source>
</evidence>
<dbReference type="InterPro" id="IPR011095">
    <property type="entry name" value="Dala_Dala_lig_C"/>
</dbReference>
<evidence type="ECO:0000256" key="3">
    <source>
        <dbReference type="ARBA" id="ARBA00004496"/>
    </source>
</evidence>
<dbReference type="EMBL" id="CP032098">
    <property type="protein sequence ID" value="AXX91820.1"/>
    <property type="molecule type" value="Genomic_DNA"/>
</dbReference>
<dbReference type="RefSeq" id="WP_099342151.1">
    <property type="nucleotide sequence ID" value="NZ_CP032098.1"/>
</dbReference>
<evidence type="ECO:0000313" key="18">
    <source>
        <dbReference type="EMBL" id="PHO18229.1"/>
    </source>
</evidence>
<keyword evidence="10 14" id="KW-0133">Cell shape</keyword>
<dbReference type="UniPathway" id="UPA00219"/>
<comment type="cofactor">
    <cofactor evidence="2">
        <name>Mg(2+)</name>
        <dbReference type="ChEBI" id="CHEBI:18420"/>
    </cofactor>
</comment>
<comment type="function">
    <text evidence="14">Cell wall formation.</text>
</comment>
<comment type="subcellular location">
    <subcellularLocation>
        <location evidence="3 14">Cytoplasm</location>
    </subcellularLocation>
</comment>
<evidence type="ECO:0000256" key="9">
    <source>
        <dbReference type="ARBA" id="ARBA00022840"/>
    </source>
</evidence>
<evidence type="ECO:0000313" key="19">
    <source>
        <dbReference type="Proteomes" id="UP000221222"/>
    </source>
</evidence>
<keyword evidence="9 15" id="KW-0067">ATP-binding</keyword>
<dbReference type="GO" id="GO:0005524">
    <property type="term" value="F:ATP binding"/>
    <property type="evidence" value="ECO:0007669"/>
    <property type="project" value="UniProtKB-UniRule"/>
</dbReference>
<dbReference type="Gene3D" id="3.30.1490.20">
    <property type="entry name" value="ATP-grasp fold, A domain"/>
    <property type="match status" value="1"/>
</dbReference>
<comment type="catalytic activity">
    <reaction evidence="13 14">
        <text>2 D-alanine + ATP = D-alanyl-D-alanine + ADP + phosphate + H(+)</text>
        <dbReference type="Rhea" id="RHEA:11224"/>
        <dbReference type="ChEBI" id="CHEBI:15378"/>
        <dbReference type="ChEBI" id="CHEBI:30616"/>
        <dbReference type="ChEBI" id="CHEBI:43474"/>
        <dbReference type="ChEBI" id="CHEBI:57416"/>
        <dbReference type="ChEBI" id="CHEBI:57822"/>
        <dbReference type="ChEBI" id="CHEBI:456216"/>
        <dbReference type="EC" id="6.3.2.4"/>
    </reaction>
</comment>
<dbReference type="KEGG" id="amol:AMOL_0826"/>
<dbReference type="PANTHER" id="PTHR23132">
    <property type="entry name" value="D-ALANINE--D-ALANINE LIGASE"/>
    <property type="match status" value="1"/>
</dbReference>
<dbReference type="PROSITE" id="PS00843">
    <property type="entry name" value="DALA_DALA_LIGASE_1"/>
    <property type="match status" value="1"/>
</dbReference>
<evidence type="ECO:0000256" key="4">
    <source>
        <dbReference type="ARBA" id="ARBA00010871"/>
    </source>
</evidence>
<dbReference type="PROSITE" id="PS00844">
    <property type="entry name" value="DALA_DALA_LIGASE_2"/>
    <property type="match status" value="1"/>
</dbReference>
<dbReference type="HAMAP" id="MF_00047">
    <property type="entry name" value="Dala_Dala_lig"/>
    <property type="match status" value="1"/>
</dbReference>
<evidence type="ECO:0000256" key="6">
    <source>
        <dbReference type="ARBA" id="ARBA00022490"/>
    </source>
</evidence>
<evidence type="ECO:0000313" key="20">
    <source>
        <dbReference type="Proteomes" id="UP000262712"/>
    </source>
</evidence>